<proteinExistence type="predicted"/>
<dbReference type="Gene3D" id="1.20.1260.100">
    <property type="entry name" value="TspO/MBR protein"/>
    <property type="match status" value="1"/>
</dbReference>
<reference evidence="2" key="1">
    <citation type="submission" date="2023-06" db="EMBL/GenBank/DDBJ databases">
        <title>Sysu t00192.</title>
        <authorList>
            <person name="Gao L."/>
            <person name="Fang B.-Z."/>
            <person name="Li W.-J."/>
        </authorList>
    </citation>
    <scope>NUCLEOTIDE SEQUENCE</scope>
    <source>
        <strain evidence="2">SYSU T00192</strain>
    </source>
</reference>
<keyword evidence="1" id="KW-1133">Transmembrane helix</keyword>
<evidence type="ECO:0000313" key="3">
    <source>
        <dbReference type="Proteomes" id="UP001172728"/>
    </source>
</evidence>
<keyword evidence="1" id="KW-0472">Membrane</keyword>
<evidence type="ECO:0000313" key="2">
    <source>
        <dbReference type="EMBL" id="MDN4474575.1"/>
    </source>
</evidence>
<dbReference type="EMBL" id="JAUHPW010000001">
    <property type="protein sequence ID" value="MDN4474575.1"/>
    <property type="molecule type" value="Genomic_DNA"/>
</dbReference>
<feature type="transmembrane region" description="Helical" evidence="1">
    <location>
        <begin position="119"/>
        <end position="138"/>
    </location>
</feature>
<keyword evidence="1" id="KW-0812">Transmembrane</keyword>
<feature type="transmembrane region" description="Helical" evidence="1">
    <location>
        <begin position="12"/>
        <end position="33"/>
    </location>
</feature>
<feature type="transmembrane region" description="Helical" evidence="1">
    <location>
        <begin position="214"/>
        <end position="232"/>
    </location>
</feature>
<gene>
    <name evidence="2" type="ORF">QQX09_01775</name>
</gene>
<dbReference type="InterPro" id="IPR038330">
    <property type="entry name" value="TspO/MBR-related_sf"/>
</dbReference>
<feature type="transmembrane region" description="Helical" evidence="1">
    <location>
        <begin position="96"/>
        <end position="113"/>
    </location>
</feature>
<dbReference type="Proteomes" id="UP001172728">
    <property type="component" value="Unassembled WGS sequence"/>
</dbReference>
<feature type="transmembrane region" description="Helical" evidence="1">
    <location>
        <begin position="158"/>
        <end position="182"/>
    </location>
</feature>
<feature type="transmembrane region" description="Helical" evidence="1">
    <location>
        <begin position="244"/>
        <end position="269"/>
    </location>
</feature>
<comment type="caution">
    <text evidence="2">The sequence shown here is derived from an EMBL/GenBank/DDBJ whole genome shotgun (WGS) entry which is preliminary data.</text>
</comment>
<feature type="transmembrane region" description="Helical" evidence="1">
    <location>
        <begin position="188"/>
        <end position="207"/>
    </location>
</feature>
<sequence length="282" mass="28744">MTMTVEREISPWGVAERALVAVGAVLAIVGAAWGSGAFGGTPIEEAADGVLASDATLLAPSTPAFGVWSVIYAALALFAVVQALPTFGSSPRLRAVAWPVLAAMLLNAAWIYVVQREWLAASVGVLAAILVALGVAAARLCRARPASLLVAAVSDAPVGLYLGWATVATVANVTAVGAWWLGASPGDGMPAAVGVLVATGFLGIAMVRDLSVSPVLAWTTTATFAWGLAWIGEGRLHGTPEDAVVGWTAIGAAGAVVLTTAIATVASQVRALRWARRQRERG</sequence>
<accession>A0ABT8G612</accession>
<name>A0ABT8G612_9MICO</name>
<feature type="transmembrane region" description="Helical" evidence="1">
    <location>
        <begin position="65"/>
        <end position="84"/>
    </location>
</feature>
<organism evidence="2 3">
    <name type="scientific">Demequina litoralis</name>
    <dbReference type="NCBI Taxonomy" id="3051660"/>
    <lineage>
        <taxon>Bacteria</taxon>
        <taxon>Bacillati</taxon>
        <taxon>Actinomycetota</taxon>
        <taxon>Actinomycetes</taxon>
        <taxon>Micrococcales</taxon>
        <taxon>Demequinaceae</taxon>
        <taxon>Demequina</taxon>
    </lineage>
</organism>
<evidence type="ECO:0000256" key="1">
    <source>
        <dbReference type="SAM" id="Phobius"/>
    </source>
</evidence>
<protein>
    <submittedName>
        <fullName evidence="2">Tryptophan-rich sensory protein</fullName>
    </submittedName>
</protein>
<keyword evidence="3" id="KW-1185">Reference proteome</keyword>